<reference evidence="3" key="1">
    <citation type="submission" date="2016-11" db="UniProtKB">
        <authorList>
            <consortium name="WormBaseParasite"/>
        </authorList>
    </citation>
    <scope>IDENTIFICATION</scope>
</reference>
<dbReference type="PROSITE" id="PS00028">
    <property type="entry name" value="ZINC_FINGER_C2H2_1"/>
    <property type="match status" value="1"/>
</dbReference>
<dbReference type="InterPro" id="IPR013087">
    <property type="entry name" value="Znf_C2H2_type"/>
</dbReference>
<dbReference type="AlphaFoldDB" id="A0A1I7WTS7"/>
<evidence type="ECO:0000313" key="3">
    <source>
        <dbReference type="WBParaSite" id="Hba_08575"/>
    </source>
</evidence>
<keyword evidence="2" id="KW-1185">Reference proteome</keyword>
<sequence length="170" mass="19113">MNACLCGFSTQCPTEFLAHVDEHDRTGWKEIHTRKNEGNTASSERLATTEQAMPFSVSSLMQSTSIFKVPSSTGIAKLGKMAQDQPEDLSLPSHDRMVRSHFHTYIERQQREGRCSMACPSCLLVFTDSLMYRIHLSAHAPGHTWRCSGCGTICNDRVSFQRHLIDKKHG</sequence>
<name>A0A1I7WTS7_HETBA</name>
<proteinExistence type="predicted"/>
<accession>A0A1I7WTS7</accession>
<evidence type="ECO:0000259" key="1">
    <source>
        <dbReference type="PROSITE" id="PS00028"/>
    </source>
</evidence>
<dbReference type="WBParaSite" id="Hba_08575">
    <property type="protein sequence ID" value="Hba_08575"/>
    <property type="gene ID" value="Hba_08575"/>
</dbReference>
<dbReference type="Proteomes" id="UP000095283">
    <property type="component" value="Unplaced"/>
</dbReference>
<protein>
    <submittedName>
        <fullName evidence="3">C2H2-type domain-containing protein</fullName>
    </submittedName>
</protein>
<organism evidence="2 3">
    <name type="scientific">Heterorhabditis bacteriophora</name>
    <name type="common">Entomopathogenic nematode worm</name>
    <dbReference type="NCBI Taxonomy" id="37862"/>
    <lineage>
        <taxon>Eukaryota</taxon>
        <taxon>Metazoa</taxon>
        <taxon>Ecdysozoa</taxon>
        <taxon>Nematoda</taxon>
        <taxon>Chromadorea</taxon>
        <taxon>Rhabditida</taxon>
        <taxon>Rhabditina</taxon>
        <taxon>Rhabditomorpha</taxon>
        <taxon>Strongyloidea</taxon>
        <taxon>Heterorhabditidae</taxon>
        <taxon>Heterorhabditis</taxon>
    </lineage>
</organism>
<feature type="domain" description="C2H2-type" evidence="1">
    <location>
        <begin position="147"/>
        <end position="169"/>
    </location>
</feature>
<dbReference type="SMART" id="SM00355">
    <property type="entry name" value="ZnF_C2H2"/>
    <property type="match status" value="2"/>
</dbReference>
<evidence type="ECO:0000313" key="2">
    <source>
        <dbReference type="Proteomes" id="UP000095283"/>
    </source>
</evidence>